<sequence>MCLRSLDLAKFLNSAGLSIALVVVVSDLRDSEDRCHDNINTRELVSPTPISDLSTLRGGCYNFSLIKVEKRARYIGNV</sequence>
<gene>
    <name evidence="2" type="ORF">RRG08_049873</name>
</gene>
<evidence type="ECO:0000313" key="3">
    <source>
        <dbReference type="Proteomes" id="UP001283361"/>
    </source>
</evidence>
<accession>A0AAE0XZA2</accession>
<feature type="signal peptide" evidence="1">
    <location>
        <begin position="1"/>
        <end position="20"/>
    </location>
</feature>
<dbReference type="AlphaFoldDB" id="A0AAE0XZA2"/>
<organism evidence="2 3">
    <name type="scientific">Elysia crispata</name>
    <name type="common">lettuce slug</name>
    <dbReference type="NCBI Taxonomy" id="231223"/>
    <lineage>
        <taxon>Eukaryota</taxon>
        <taxon>Metazoa</taxon>
        <taxon>Spiralia</taxon>
        <taxon>Lophotrochozoa</taxon>
        <taxon>Mollusca</taxon>
        <taxon>Gastropoda</taxon>
        <taxon>Heterobranchia</taxon>
        <taxon>Euthyneura</taxon>
        <taxon>Panpulmonata</taxon>
        <taxon>Sacoglossa</taxon>
        <taxon>Placobranchoidea</taxon>
        <taxon>Plakobranchidae</taxon>
        <taxon>Elysia</taxon>
    </lineage>
</organism>
<dbReference type="Proteomes" id="UP001283361">
    <property type="component" value="Unassembled WGS sequence"/>
</dbReference>
<name>A0AAE0XZA2_9GAST</name>
<reference evidence="2" key="1">
    <citation type="journal article" date="2023" name="G3 (Bethesda)">
        <title>A reference genome for the long-term kleptoplast-retaining sea slug Elysia crispata morphotype clarki.</title>
        <authorList>
            <person name="Eastman K.E."/>
            <person name="Pendleton A.L."/>
            <person name="Shaikh M.A."/>
            <person name="Suttiyut T."/>
            <person name="Ogas R."/>
            <person name="Tomko P."/>
            <person name="Gavelis G."/>
            <person name="Widhalm J.R."/>
            <person name="Wisecaver J.H."/>
        </authorList>
    </citation>
    <scope>NUCLEOTIDE SEQUENCE</scope>
    <source>
        <strain evidence="2">ECLA1</strain>
    </source>
</reference>
<keyword evidence="1" id="KW-0732">Signal</keyword>
<keyword evidence="3" id="KW-1185">Reference proteome</keyword>
<evidence type="ECO:0000256" key="1">
    <source>
        <dbReference type="SAM" id="SignalP"/>
    </source>
</evidence>
<dbReference type="EMBL" id="JAWDGP010007247">
    <property type="protein sequence ID" value="KAK3727247.1"/>
    <property type="molecule type" value="Genomic_DNA"/>
</dbReference>
<evidence type="ECO:0000313" key="2">
    <source>
        <dbReference type="EMBL" id="KAK3727247.1"/>
    </source>
</evidence>
<feature type="chain" id="PRO_5041964998" evidence="1">
    <location>
        <begin position="21"/>
        <end position="78"/>
    </location>
</feature>
<proteinExistence type="predicted"/>
<protein>
    <submittedName>
        <fullName evidence="2">Uncharacterized protein</fullName>
    </submittedName>
</protein>
<comment type="caution">
    <text evidence="2">The sequence shown here is derived from an EMBL/GenBank/DDBJ whole genome shotgun (WGS) entry which is preliminary data.</text>
</comment>